<name>A0A915J098_ROMCU</name>
<sequence>MSTGGMGICDKSQPSVVAAILGGGWCNAGELGKHAGKFYCLPQILRAASSAKTLSEKLIRLLFLRAFLNLSNKYFIQKEKCYENHRKILRELRLFKSSQHKNVSFTVKECGVAKNGCGAICIAGAALLDVQGA</sequence>
<reference evidence="2" key="1">
    <citation type="submission" date="2022-11" db="UniProtKB">
        <authorList>
            <consortium name="WormBaseParasite"/>
        </authorList>
    </citation>
    <scope>IDENTIFICATION</scope>
</reference>
<evidence type="ECO:0000313" key="2">
    <source>
        <dbReference type="WBParaSite" id="nRc.2.0.1.t19886-RA"/>
    </source>
</evidence>
<protein>
    <submittedName>
        <fullName evidence="2">Uncharacterized protein</fullName>
    </submittedName>
</protein>
<keyword evidence="1" id="KW-1185">Reference proteome</keyword>
<evidence type="ECO:0000313" key="1">
    <source>
        <dbReference type="Proteomes" id="UP000887565"/>
    </source>
</evidence>
<dbReference type="WBParaSite" id="nRc.2.0.1.t19886-RA">
    <property type="protein sequence ID" value="nRc.2.0.1.t19886-RA"/>
    <property type="gene ID" value="nRc.2.0.1.g19886"/>
</dbReference>
<organism evidence="1 2">
    <name type="scientific">Romanomermis culicivorax</name>
    <name type="common">Nematode worm</name>
    <dbReference type="NCBI Taxonomy" id="13658"/>
    <lineage>
        <taxon>Eukaryota</taxon>
        <taxon>Metazoa</taxon>
        <taxon>Ecdysozoa</taxon>
        <taxon>Nematoda</taxon>
        <taxon>Enoplea</taxon>
        <taxon>Dorylaimia</taxon>
        <taxon>Mermithida</taxon>
        <taxon>Mermithoidea</taxon>
        <taxon>Mermithidae</taxon>
        <taxon>Romanomermis</taxon>
    </lineage>
</organism>
<accession>A0A915J098</accession>
<dbReference type="Proteomes" id="UP000887565">
    <property type="component" value="Unplaced"/>
</dbReference>
<proteinExistence type="predicted"/>
<dbReference type="AlphaFoldDB" id="A0A915J098"/>